<keyword evidence="3" id="KW-1185">Reference proteome</keyword>
<feature type="compositionally biased region" description="Polar residues" evidence="1">
    <location>
        <begin position="115"/>
        <end position="137"/>
    </location>
</feature>
<reference evidence="3" key="1">
    <citation type="journal article" date="2014" name="Genome Announc.">
        <title>Draft genome sequence of Colletotrichum sublineola, a destructive pathogen of cultivated sorghum.</title>
        <authorList>
            <person name="Baroncelli R."/>
            <person name="Sanz-Martin J.M."/>
            <person name="Rech G.E."/>
            <person name="Sukno S.A."/>
            <person name="Thon M.R."/>
        </authorList>
    </citation>
    <scope>NUCLEOTIDE SEQUENCE [LARGE SCALE GENOMIC DNA]</scope>
    <source>
        <strain evidence="3">TX430BB</strain>
    </source>
</reference>
<dbReference type="EMBL" id="JMSE01000528">
    <property type="protein sequence ID" value="KDN69313.1"/>
    <property type="molecule type" value="Genomic_DNA"/>
</dbReference>
<name>A0A066XJE5_COLSU</name>
<comment type="caution">
    <text evidence="2">The sequence shown here is derived from an EMBL/GenBank/DDBJ whole genome shotgun (WGS) entry which is preliminary data.</text>
</comment>
<dbReference type="HOGENOM" id="CLU_808951_0_0_1"/>
<proteinExistence type="predicted"/>
<evidence type="ECO:0000256" key="1">
    <source>
        <dbReference type="SAM" id="MobiDB-lite"/>
    </source>
</evidence>
<feature type="region of interest" description="Disordered" evidence="1">
    <location>
        <begin position="178"/>
        <end position="211"/>
    </location>
</feature>
<feature type="region of interest" description="Disordered" evidence="1">
    <location>
        <begin position="115"/>
        <end position="141"/>
    </location>
</feature>
<dbReference type="OMA" id="TLRSQPM"/>
<accession>A0A066XJE5</accession>
<gene>
    <name evidence="2" type="ORF">CSUB01_05710</name>
</gene>
<feature type="region of interest" description="Disordered" evidence="1">
    <location>
        <begin position="261"/>
        <end position="343"/>
    </location>
</feature>
<protein>
    <submittedName>
        <fullName evidence="2">Uncharacterized protein</fullName>
    </submittedName>
</protein>
<dbReference type="Proteomes" id="UP000027238">
    <property type="component" value="Unassembled WGS sequence"/>
</dbReference>
<organism evidence="2 3">
    <name type="scientific">Colletotrichum sublineola</name>
    <name type="common">Sorghum anthracnose fungus</name>
    <dbReference type="NCBI Taxonomy" id="1173701"/>
    <lineage>
        <taxon>Eukaryota</taxon>
        <taxon>Fungi</taxon>
        <taxon>Dikarya</taxon>
        <taxon>Ascomycota</taxon>
        <taxon>Pezizomycotina</taxon>
        <taxon>Sordariomycetes</taxon>
        <taxon>Hypocreomycetidae</taxon>
        <taxon>Glomerellales</taxon>
        <taxon>Glomerellaceae</taxon>
        <taxon>Colletotrichum</taxon>
        <taxon>Colletotrichum graminicola species complex</taxon>
    </lineage>
</organism>
<evidence type="ECO:0000313" key="2">
    <source>
        <dbReference type="EMBL" id="KDN69313.1"/>
    </source>
</evidence>
<feature type="region of interest" description="Disordered" evidence="1">
    <location>
        <begin position="40"/>
        <end position="77"/>
    </location>
</feature>
<sequence length="343" mass="35803">MSFTDAEFAAIIDTLRSQPMPDTPIPLSRHSLASVAGPLKRIDSPKNNSLASPSCFKKAAGPQPSSTAPPATVLEGGAYRPVTRIPCQDPGSRYRPGRIARSCEEQALPDHHSELTQAGSADQTITGPIIRSSSNGADRTPMDALAREAVYASIGRLFLEPEPPLGPGAMQLRNMSREKLSTGQELPSDKEIAPRPQAAQKTPDEKPLEKGANLNTQMDYFLYFNAPMNVTSRGDEGTGLQSPRTSLPDRTVAPADIFGIPDAFGSPHPIRKTGKGPMAATTCSRKRGREAKTESGCARGGSGTQSCGGAQGSPPAKRRPAPVAAAAAGGTAGANGGSVRNKG</sequence>
<dbReference type="OrthoDB" id="4841431at2759"/>
<dbReference type="eggNOG" id="ENOG502R11U">
    <property type="taxonomic scope" value="Eukaryota"/>
</dbReference>
<evidence type="ECO:0000313" key="3">
    <source>
        <dbReference type="Proteomes" id="UP000027238"/>
    </source>
</evidence>
<dbReference type="AlphaFoldDB" id="A0A066XJE5"/>